<dbReference type="InterPro" id="IPR027417">
    <property type="entry name" value="P-loop_NTPase"/>
</dbReference>
<protein>
    <recommendedName>
        <fullName evidence="3">Molybdopterin-guanine dinucleotide biosynthesis protein B (MobB) domain-containing protein</fullName>
    </recommendedName>
</protein>
<organism evidence="1 2">
    <name type="scientific">Clostridium aciditolerans</name>
    <dbReference type="NCBI Taxonomy" id="339861"/>
    <lineage>
        <taxon>Bacteria</taxon>
        <taxon>Bacillati</taxon>
        <taxon>Bacillota</taxon>
        <taxon>Clostridia</taxon>
        <taxon>Eubacteriales</taxon>
        <taxon>Clostridiaceae</taxon>
        <taxon>Clostridium</taxon>
    </lineage>
</organism>
<reference evidence="1" key="1">
    <citation type="submission" date="2020-12" db="EMBL/GenBank/DDBJ databases">
        <title>Clostridium thailandense sp. nov., a novel acetogenic bacterium isolated from peat land soil in Thailand.</title>
        <authorList>
            <person name="Chaikitkaew S."/>
            <person name="Birkeland N.K."/>
        </authorList>
    </citation>
    <scope>NUCLEOTIDE SEQUENCE</scope>
    <source>
        <strain evidence="1">DSM 17425</strain>
    </source>
</reference>
<evidence type="ECO:0008006" key="3">
    <source>
        <dbReference type="Google" id="ProtNLM"/>
    </source>
</evidence>
<dbReference type="EMBL" id="JAEEGB010000006">
    <property type="protein sequence ID" value="MBI6872424.1"/>
    <property type="molecule type" value="Genomic_DNA"/>
</dbReference>
<evidence type="ECO:0000313" key="1">
    <source>
        <dbReference type="EMBL" id="MBI6872424.1"/>
    </source>
</evidence>
<dbReference type="Proteomes" id="UP000622687">
    <property type="component" value="Unassembled WGS sequence"/>
</dbReference>
<keyword evidence="2" id="KW-1185">Reference proteome</keyword>
<dbReference type="Gene3D" id="3.40.50.300">
    <property type="entry name" value="P-loop containing nucleotide triphosphate hydrolases"/>
    <property type="match status" value="1"/>
</dbReference>
<dbReference type="AlphaFoldDB" id="A0A934HW35"/>
<dbReference type="RefSeq" id="WP_211141926.1">
    <property type="nucleotide sequence ID" value="NZ_JAEEGB010000006.1"/>
</dbReference>
<sequence>MESKLLSIPQMILIGSSGRNSGKTTLAVEMINKWKNKSSIIALKITSLQEKNGKCQRGGEGCGACSHISGNFELIEETNKNANKDTSLLLAAGAEKVFWLKSLRSDIYDAIKFFMSTVPPDTLIICESNSLRKVVLPGSFIMLNNTKNGVIKKSASEVIEKADLIIEDDFRNDIDSIIKKIESDLFTLPLNLEKGK</sequence>
<gene>
    <name evidence="1" type="ORF">I6U51_06835</name>
</gene>
<evidence type="ECO:0000313" key="2">
    <source>
        <dbReference type="Proteomes" id="UP000622687"/>
    </source>
</evidence>
<comment type="caution">
    <text evidence="1">The sequence shown here is derived from an EMBL/GenBank/DDBJ whole genome shotgun (WGS) entry which is preliminary data.</text>
</comment>
<name>A0A934HW35_9CLOT</name>
<proteinExistence type="predicted"/>
<accession>A0A934HW35</accession>